<comment type="cofactor">
    <cofactor evidence="2 9">
        <name>Mg(2+)</name>
        <dbReference type="ChEBI" id="CHEBI:18420"/>
    </cofactor>
</comment>
<evidence type="ECO:0000256" key="6">
    <source>
        <dbReference type="ARBA" id="ARBA00022723"/>
    </source>
</evidence>
<dbReference type="SUPFAM" id="SSF51717">
    <property type="entry name" value="Dihydropteroate synthetase-like"/>
    <property type="match status" value="1"/>
</dbReference>
<dbReference type="EMBL" id="CP017305">
    <property type="protein sequence ID" value="AOS84242.1"/>
    <property type="molecule type" value="Genomic_DNA"/>
</dbReference>
<keyword evidence="8 9" id="KW-0289">Folate biosynthesis</keyword>
<evidence type="ECO:0000259" key="10">
    <source>
        <dbReference type="PROSITE" id="PS50972"/>
    </source>
</evidence>
<comment type="function">
    <text evidence="9">Catalyzes the condensation of para-aminobenzoate (pABA) with 6-hydroxymethyl-7,8-dihydropterin diphosphate (DHPt-PP) to form 7,8-dihydropteroate (H2Pte), the immediate precursor of folate derivatives.</text>
</comment>
<keyword evidence="5 9" id="KW-0808">Transferase</keyword>
<dbReference type="CDD" id="cd00739">
    <property type="entry name" value="DHPS"/>
    <property type="match status" value="1"/>
</dbReference>
<reference evidence="11" key="1">
    <citation type="submission" date="2016-09" db="EMBL/GenBank/DDBJ databases">
        <title>Genome sequence of Chlorobaculum limnaeum.</title>
        <authorList>
            <person name="Liu Z."/>
            <person name="Tank M."/>
            <person name="Bryant D.A."/>
        </authorList>
    </citation>
    <scope>NUCLEOTIDE SEQUENCE [LARGE SCALE GENOMIC DNA]</scope>
    <source>
        <strain evidence="11">DSM 1677</strain>
    </source>
</reference>
<dbReference type="Gene3D" id="3.20.20.20">
    <property type="entry name" value="Dihydropteroate synthase-like"/>
    <property type="match status" value="1"/>
</dbReference>
<protein>
    <recommendedName>
        <fullName evidence="4 9">Dihydropteroate synthase</fullName>
        <shortName evidence="9">DHPS</shortName>
        <ecNumber evidence="4 9">2.5.1.15</ecNumber>
    </recommendedName>
    <alternativeName>
        <fullName evidence="9">Dihydropteroate pyrophosphorylase</fullName>
    </alternativeName>
</protein>
<dbReference type="RefSeq" id="WP_069810435.1">
    <property type="nucleotide sequence ID" value="NZ_CP017305.1"/>
</dbReference>
<keyword evidence="12" id="KW-1185">Reference proteome</keyword>
<evidence type="ECO:0000256" key="5">
    <source>
        <dbReference type="ARBA" id="ARBA00022679"/>
    </source>
</evidence>
<dbReference type="GO" id="GO:0004156">
    <property type="term" value="F:dihydropteroate synthase activity"/>
    <property type="evidence" value="ECO:0007669"/>
    <property type="project" value="UniProtKB-EC"/>
</dbReference>
<dbReference type="GO" id="GO:0046872">
    <property type="term" value="F:metal ion binding"/>
    <property type="evidence" value="ECO:0007669"/>
    <property type="project" value="UniProtKB-KW"/>
</dbReference>
<dbReference type="PROSITE" id="PS00792">
    <property type="entry name" value="DHPS_1"/>
    <property type="match status" value="1"/>
</dbReference>
<evidence type="ECO:0000256" key="4">
    <source>
        <dbReference type="ARBA" id="ARBA00012458"/>
    </source>
</evidence>
<evidence type="ECO:0000256" key="8">
    <source>
        <dbReference type="ARBA" id="ARBA00022909"/>
    </source>
</evidence>
<name>A0A1D8CZA9_CHLLM</name>
<dbReference type="PROSITE" id="PS00793">
    <property type="entry name" value="DHPS_2"/>
    <property type="match status" value="1"/>
</dbReference>
<evidence type="ECO:0000256" key="2">
    <source>
        <dbReference type="ARBA" id="ARBA00001946"/>
    </source>
</evidence>
<evidence type="ECO:0000256" key="1">
    <source>
        <dbReference type="ARBA" id="ARBA00000012"/>
    </source>
</evidence>
<organism evidence="11 12">
    <name type="scientific">Chlorobaculum limnaeum</name>
    <dbReference type="NCBI Taxonomy" id="274537"/>
    <lineage>
        <taxon>Bacteria</taxon>
        <taxon>Pseudomonadati</taxon>
        <taxon>Chlorobiota</taxon>
        <taxon>Chlorobiia</taxon>
        <taxon>Chlorobiales</taxon>
        <taxon>Chlorobiaceae</taxon>
        <taxon>Chlorobaculum</taxon>
    </lineage>
</organism>
<dbReference type="NCBIfam" id="TIGR01496">
    <property type="entry name" value="DHPS"/>
    <property type="match status" value="1"/>
</dbReference>
<dbReference type="InterPro" id="IPR000489">
    <property type="entry name" value="Pterin-binding_dom"/>
</dbReference>
<dbReference type="Pfam" id="PF00809">
    <property type="entry name" value="Pterin_bind"/>
    <property type="match status" value="1"/>
</dbReference>
<gene>
    <name evidence="11" type="ORF">BIU88_08925</name>
</gene>
<dbReference type="STRING" id="274537.BIU88_08925"/>
<feature type="domain" description="Pterin-binding" evidence="10">
    <location>
        <begin position="26"/>
        <end position="293"/>
    </location>
</feature>
<dbReference type="InterPro" id="IPR006390">
    <property type="entry name" value="DHP_synth_dom"/>
</dbReference>
<dbReference type="GO" id="GO:0046656">
    <property type="term" value="P:folic acid biosynthetic process"/>
    <property type="evidence" value="ECO:0007669"/>
    <property type="project" value="UniProtKB-KW"/>
</dbReference>
<proteinExistence type="inferred from homology"/>
<evidence type="ECO:0000313" key="11">
    <source>
        <dbReference type="EMBL" id="AOS84242.1"/>
    </source>
</evidence>
<evidence type="ECO:0000256" key="3">
    <source>
        <dbReference type="ARBA" id="ARBA00004763"/>
    </source>
</evidence>
<dbReference type="Proteomes" id="UP000095185">
    <property type="component" value="Chromosome"/>
</dbReference>
<evidence type="ECO:0000256" key="7">
    <source>
        <dbReference type="ARBA" id="ARBA00022842"/>
    </source>
</evidence>
<dbReference type="InterPro" id="IPR011005">
    <property type="entry name" value="Dihydropteroate_synth-like_sf"/>
</dbReference>
<dbReference type="AlphaFoldDB" id="A0A1D8CZA9"/>
<dbReference type="KEGG" id="clz:BIU88_08925"/>
<dbReference type="PANTHER" id="PTHR20941">
    <property type="entry name" value="FOLATE SYNTHESIS PROTEINS"/>
    <property type="match status" value="1"/>
</dbReference>
<keyword evidence="7 9" id="KW-0460">Magnesium</keyword>
<dbReference type="GO" id="GO:0005829">
    <property type="term" value="C:cytosol"/>
    <property type="evidence" value="ECO:0007669"/>
    <property type="project" value="TreeGrafter"/>
</dbReference>
<keyword evidence="6 9" id="KW-0479">Metal-binding</keyword>
<comment type="catalytic activity">
    <reaction evidence="1">
        <text>(7,8-dihydropterin-6-yl)methyl diphosphate + 4-aminobenzoate = 7,8-dihydropteroate + diphosphate</text>
        <dbReference type="Rhea" id="RHEA:19949"/>
        <dbReference type="ChEBI" id="CHEBI:17836"/>
        <dbReference type="ChEBI" id="CHEBI:17839"/>
        <dbReference type="ChEBI" id="CHEBI:33019"/>
        <dbReference type="ChEBI" id="CHEBI:72950"/>
        <dbReference type="EC" id="2.5.1.15"/>
    </reaction>
</comment>
<dbReference type="InterPro" id="IPR045031">
    <property type="entry name" value="DHP_synth-like"/>
</dbReference>
<accession>A0A1D8CZA9</accession>
<dbReference type="GO" id="GO:0046654">
    <property type="term" value="P:tetrahydrofolate biosynthetic process"/>
    <property type="evidence" value="ECO:0007669"/>
    <property type="project" value="UniProtKB-UniPathway"/>
</dbReference>
<evidence type="ECO:0000256" key="9">
    <source>
        <dbReference type="RuleBase" id="RU361205"/>
    </source>
</evidence>
<dbReference type="PANTHER" id="PTHR20941:SF1">
    <property type="entry name" value="FOLIC ACID SYNTHESIS PROTEIN FOL1"/>
    <property type="match status" value="1"/>
</dbReference>
<sequence length="303" mass="32667">MNLKLTDKSRYRLNCAGATLDLSARPAIMGIVNLTPDSFFDGGSYGDAGEATQLDRALESALGMIRAGAEIIDVGGESTRPGAEPVGIEEEMRRTIPFIELLRRHSDVVISIDTWKSGVAEAALRAGANIVNDISGFTFDPAMPEVCARHCAGVVLMHTPAKPDQLRWSYNTGAETEEVMSRVTGFLRRSIDIAREYGIEAIIVDPGLGFGKTVEENYRLLARLDELHDLGWPVLAGVSRKSFLGQAIRKPGEEVPPPSERLDATICANTIALLHGADILRVHDVQAAADARAVVMAMRSASS</sequence>
<dbReference type="EC" id="2.5.1.15" evidence="4 9"/>
<comment type="pathway">
    <text evidence="3 9">Cofactor biosynthesis; tetrahydrofolate biosynthesis; 7,8-dihydrofolate from 2-amino-4-hydroxy-6-hydroxymethyl-7,8-dihydropteridine diphosphate and 4-aminobenzoate: step 1/2.</text>
</comment>
<evidence type="ECO:0000313" key="12">
    <source>
        <dbReference type="Proteomes" id="UP000095185"/>
    </source>
</evidence>
<comment type="similarity">
    <text evidence="9">Belongs to the DHPS family.</text>
</comment>
<dbReference type="UniPathway" id="UPA00077">
    <property type="reaction ID" value="UER00156"/>
</dbReference>
<dbReference type="PROSITE" id="PS50972">
    <property type="entry name" value="PTERIN_BINDING"/>
    <property type="match status" value="1"/>
</dbReference>
<dbReference type="OrthoDB" id="9811744at2"/>